<organism evidence="3 4">
    <name type="scientific">Marchantia polymorpha subsp. ruderalis</name>
    <dbReference type="NCBI Taxonomy" id="1480154"/>
    <lineage>
        <taxon>Eukaryota</taxon>
        <taxon>Viridiplantae</taxon>
        <taxon>Streptophyta</taxon>
        <taxon>Embryophyta</taxon>
        <taxon>Marchantiophyta</taxon>
        <taxon>Marchantiopsida</taxon>
        <taxon>Marchantiidae</taxon>
        <taxon>Marchantiales</taxon>
        <taxon>Marchantiaceae</taxon>
        <taxon>Marchantia</taxon>
    </lineage>
</organism>
<dbReference type="Gene3D" id="1.10.510.10">
    <property type="entry name" value="Transferase(Phosphotransferase) domain 1"/>
    <property type="match status" value="1"/>
</dbReference>
<dbReference type="EMBL" id="AP019872">
    <property type="protein sequence ID" value="BBN15847.1"/>
    <property type="molecule type" value="Genomic_DNA"/>
</dbReference>
<dbReference type="GO" id="GO:0004674">
    <property type="term" value="F:protein serine/threonine kinase activity"/>
    <property type="evidence" value="ECO:0007669"/>
    <property type="project" value="TreeGrafter"/>
</dbReference>
<dbReference type="InterPro" id="IPR051681">
    <property type="entry name" value="Ser/Thr_Kinases-Pseudokinases"/>
</dbReference>
<name>A0A176WQP9_MARPO</name>
<reference evidence="5" key="3">
    <citation type="journal article" date="2020" name="Curr. Biol.">
        <title>Chromatin organization in early land plants reveals an ancestral association between H3K27me3, transposons, and constitutive heterochromatin.</title>
        <authorList>
            <person name="Montgomery S.A."/>
            <person name="Tanizawa Y."/>
            <person name="Galik B."/>
            <person name="Wang N."/>
            <person name="Ito T."/>
            <person name="Mochizuki T."/>
            <person name="Akimcheva S."/>
            <person name="Bowman J.L."/>
            <person name="Cognat V."/>
            <person name="Marechal-Drouard L."/>
            <person name="Ekker H."/>
            <person name="Hong S.F."/>
            <person name="Kohchi T."/>
            <person name="Lin S.S."/>
            <person name="Liu L.D."/>
            <person name="Nakamura Y."/>
            <person name="Valeeva L.R."/>
            <person name="Shakirov E.V."/>
            <person name="Shippen D.E."/>
            <person name="Wei W.L."/>
            <person name="Yagura M."/>
            <person name="Yamaoka S."/>
            <person name="Yamato K.T."/>
            <person name="Liu C."/>
            <person name="Berger F."/>
        </authorList>
    </citation>
    <scope>NUCLEOTIDE SEQUENCE [LARGE SCALE GENOMIC DNA]</scope>
    <source>
        <strain evidence="5">Tak-1</strain>
    </source>
</reference>
<dbReference type="PANTHER" id="PTHR44329:SF84">
    <property type="entry name" value="PROTEIN KINASE LIKE PROTEIN"/>
    <property type="match status" value="1"/>
</dbReference>
<keyword evidence="4" id="KW-1185">Reference proteome</keyword>
<evidence type="ECO:0000313" key="4">
    <source>
        <dbReference type="Proteomes" id="UP000077202"/>
    </source>
</evidence>
<reference evidence="3 4" key="1">
    <citation type="submission" date="2016-03" db="EMBL/GenBank/DDBJ databases">
        <title>Mechanisms controlling the formation of the plant cell surface in tip-growing cells are functionally conserved among land plants.</title>
        <authorList>
            <person name="Honkanen S."/>
            <person name="Jones V.A."/>
            <person name="Morieri G."/>
            <person name="Champion C."/>
            <person name="Hetherington A.J."/>
            <person name="Kelly S."/>
            <person name="Saint-Marcoux D."/>
            <person name="Proust H."/>
            <person name="Prescott H."/>
            <person name="Dolan L."/>
        </authorList>
    </citation>
    <scope>NUCLEOTIDE SEQUENCE [LARGE SCALE GENOMIC DNA]</scope>
    <source>
        <strain evidence="4">cv. Tak-1 and cv. Tak-2</strain>
        <tissue evidence="3">Whole gametophyte</tissue>
    </source>
</reference>
<dbReference type="EMBL" id="LVLJ01000312">
    <property type="protein sequence ID" value="OAE34863.1"/>
    <property type="molecule type" value="Genomic_DNA"/>
</dbReference>
<dbReference type="InterPro" id="IPR011009">
    <property type="entry name" value="Kinase-like_dom_sf"/>
</dbReference>
<dbReference type="AlphaFoldDB" id="A0A176WQP9"/>
<gene>
    <name evidence="3" type="ORF">AXG93_2528s2320</name>
    <name evidence="2" type="ORF">Mp_7g01400</name>
</gene>
<dbReference type="Pfam" id="PF24093">
    <property type="entry name" value="DUF7377"/>
    <property type="match status" value="1"/>
</dbReference>
<dbReference type="InterPro" id="IPR001245">
    <property type="entry name" value="Ser-Thr/Tyr_kinase_cat_dom"/>
</dbReference>
<dbReference type="PROSITE" id="PS50011">
    <property type="entry name" value="PROTEIN_KINASE_DOM"/>
    <property type="match status" value="1"/>
</dbReference>
<accession>A0A176WQP9</accession>
<dbReference type="Proteomes" id="UP001162541">
    <property type="component" value="Chromosome 7"/>
</dbReference>
<sequence length="684" mass="75226">MGLMSRAAVEPDAMGNKATDSRWLFPLRRFEEELLEHILMSASCSNPWPGRRGGKEAESGTQGFPVAKERSNVTDVVQRKIEKIGKNVVGKVKVLKQVFTESLDKGSEKEAGRASREECRKVACNEIVRATLHRHPGSQLPDVFVCTLQAHFDSFPNSYARAGFNSEQVFMHIRLLDQAKLQPANMPVLHLQAADCMSRSSNVSEFSSTTSSPSSSVWDDNDRSLMDEVIDVAFACNSSVSKPALVWAFEHEMITVKQATVFERKGSSLGVIQIQCPREKSQQDFIRQVIRTAIRKSRFSKFSFGLCGCEVPSFSDQRGVDVRSTCSSKDQASVSSAEEGSEFKENYWNEADFNFTSTSFVNSGYGVYGSYGYPCYRGPSSPGGLFRILAAEGTSPEIISGEGELGRWLVDGAELLIEEEVICTGSSGTTYHGHFKGEEVAVKEVKGCKGGLIIEGDLRRDVLSLSSCDHKNLVPFYGISLDTRHSSYIATVCKYMEGGSLFSLVQKGGGLQLSDLLRIARDVAEGLRFLHDQGVVHRDLKSTSVLFDGNGAARVGDLGVVRLWNAFTEDIPVGSNFYWMAPEALGIDSESNTVTGKSDVYSYGMLLWEMLTGQQPYASYSPVQAALGVAVHGMRPTIPDTTFLPLKCLIEQCWASDPLDRPDFSEVLEVLDMATQELLSRDKS</sequence>
<dbReference type="PANTHER" id="PTHR44329">
    <property type="entry name" value="SERINE/THREONINE-PROTEIN KINASE TNNI3K-RELATED"/>
    <property type="match status" value="1"/>
</dbReference>
<dbReference type="PRINTS" id="PR00109">
    <property type="entry name" value="TYRKINASE"/>
</dbReference>
<dbReference type="SUPFAM" id="SSF56112">
    <property type="entry name" value="Protein kinase-like (PK-like)"/>
    <property type="match status" value="1"/>
</dbReference>
<dbReference type="InterPro" id="IPR000719">
    <property type="entry name" value="Prot_kinase_dom"/>
</dbReference>
<reference evidence="2" key="2">
    <citation type="journal article" date="2019" name="Curr. Biol.">
        <title>Chromatin organization in early land plants reveals an ancestral association between H3K27me3, transposons, and constitutive heterochromatin.</title>
        <authorList>
            <person name="Montgomery S.A."/>
            <person name="Tanizawa Y."/>
            <person name="Galik B."/>
            <person name="Wang N."/>
            <person name="Ito T."/>
            <person name="Mochizuki T."/>
            <person name="Akimcheva S."/>
            <person name="Bowman J."/>
            <person name="Cognat V."/>
            <person name="Drouard L."/>
            <person name="Ekker H."/>
            <person name="Houng S."/>
            <person name="Kohchi T."/>
            <person name="Lin S."/>
            <person name="Liu L.D."/>
            <person name="Nakamura Y."/>
            <person name="Valeeva L.R."/>
            <person name="Shakirov E.V."/>
            <person name="Shippen D.E."/>
            <person name="Wei W."/>
            <person name="Yagura M."/>
            <person name="Yamaoka S."/>
            <person name="Yamato K.T."/>
            <person name="Liu C."/>
            <person name="Berger F."/>
        </authorList>
    </citation>
    <scope>NUCLEOTIDE SEQUENCE [LARGE SCALE GENOMIC DNA]</scope>
    <source>
        <strain evidence="2">Tak-1</strain>
    </source>
</reference>
<evidence type="ECO:0000259" key="1">
    <source>
        <dbReference type="PROSITE" id="PS50011"/>
    </source>
</evidence>
<protein>
    <recommendedName>
        <fullName evidence="1">Protein kinase domain-containing protein</fullName>
    </recommendedName>
</protein>
<dbReference type="GO" id="GO:0005524">
    <property type="term" value="F:ATP binding"/>
    <property type="evidence" value="ECO:0007669"/>
    <property type="project" value="InterPro"/>
</dbReference>
<dbReference type="CDD" id="cd13999">
    <property type="entry name" value="STKc_MAP3K-like"/>
    <property type="match status" value="1"/>
</dbReference>
<evidence type="ECO:0000313" key="5">
    <source>
        <dbReference type="Proteomes" id="UP001162541"/>
    </source>
</evidence>
<evidence type="ECO:0000313" key="3">
    <source>
        <dbReference type="EMBL" id="OAE34863.1"/>
    </source>
</evidence>
<proteinExistence type="predicted"/>
<dbReference type="Proteomes" id="UP000077202">
    <property type="component" value="Unassembled WGS sequence"/>
</dbReference>
<dbReference type="InterPro" id="IPR055801">
    <property type="entry name" value="DUF7377"/>
</dbReference>
<dbReference type="Pfam" id="PF07714">
    <property type="entry name" value="PK_Tyr_Ser-Thr"/>
    <property type="match status" value="1"/>
</dbReference>
<feature type="domain" description="Protein kinase" evidence="1">
    <location>
        <begin position="416"/>
        <end position="679"/>
    </location>
</feature>
<evidence type="ECO:0000313" key="2">
    <source>
        <dbReference type="EMBL" id="BBN15847.1"/>
    </source>
</evidence>